<keyword evidence="1" id="KW-0732">Signal</keyword>
<evidence type="ECO:0000313" key="3">
    <source>
        <dbReference type="EMBL" id="MBB3056706.1"/>
    </source>
</evidence>
<reference evidence="3" key="1">
    <citation type="submission" date="2020-08" db="EMBL/GenBank/DDBJ databases">
        <title>Genomic Encyclopedia of Type Strains, Phase III (KMG-III): the genomes of soil and plant-associated and newly described type strains.</title>
        <authorList>
            <person name="Whitman W."/>
        </authorList>
    </citation>
    <scope>NUCLEOTIDE SEQUENCE [LARGE SCALE GENOMIC DNA]</scope>
    <source>
        <strain evidence="3">CECT 8628</strain>
    </source>
</reference>
<keyword evidence="4" id="KW-1185">Reference proteome</keyword>
<comment type="caution">
    <text evidence="3">The sequence shown here is derived from an EMBL/GenBank/DDBJ whole genome shotgun (WGS) entry which is preliminary data.</text>
</comment>
<dbReference type="OrthoDB" id="740324at2"/>
<dbReference type="Gene3D" id="2.60.40.1740">
    <property type="entry name" value="hypothetical protein (bacova_03559)"/>
    <property type="match status" value="1"/>
</dbReference>
<proteinExistence type="predicted"/>
<organism evidence="3 4">
    <name type="scientific">Mucilaginibacter gotjawali</name>
    <dbReference type="NCBI Taxonomy" id="1550579"/>
    <lineage>
        <taxon>Bacteria</taxon>
        <taxon>Pseudomonadati</taxon>
        <taxon>Bacteroidota</taxon>
        <taxon>Sphingobacteriia</taxon>
        <taxon>Sphingobacteriales</taxon>
        <taxon>Sphingobacteriaceae</taxon>
        <taxon>Mucilaginibacter</taxon>
    </lineage>
</organism>
<evidence type="ECO:0000313" key="4">
    <source>
        <dbReference type="Proteomes" id="UP000539265"/>
    </source>
</evidence>
<accession>A0A839SFX9</accession>
<dbReference type="AlphaFoldDB" id="A0A839SFX9"/>
<dbReference type="PROSITE" id="PS51257">
    <property type="entry name" value="PROKAR_LIPOPROTEIN"/>
    <property type="match status" value="1"/>
</dbReference>
<protein>
    <recommendedName>
        <fullName evidence="2">BT-3987-like N-terminal domain-containing protein</fullName>
    </recommendedName>
</protein>
<feature type="signal peptide" evidence="1">
    <location>
        <begin position="1"/>
        <end position="21"/>
    </location>
</feature>
<dbReference type="Pfam" id="PF08522">
    <property type="entry name" value="BT_3987-like_N"/>
    <property type="match status" value="1"/>
</dbReference>
<dbReference type="Proteomes" id="UP000539265">
    <property type="component" value="Unassembled WGS sequence"/>
</dbReference>
<evidence type="ECO:0000259" key="2">
    <source>
        <dbReference type="Pfam" id="PF08522"/>
    </source>
</evidence>
<dbReference type="EMBL" id="JACHWX010000009">
    <property type="protein sequence ID" value="MBB3056706.1"/>
    <property type="molecule type" value="Genomic_DNA"/>
</dbReference>
<feature type="chain" id="PRO_5032708651" description="BT-3987-like N-terminal domain-containing protein" evidence="1">
    <location>
        <begin position="22"/>
        <end position="313"/>
    </location>
</feature>
<sequence length="313" mass="34219">MKKIIFILVLAAFSLSISSCLKDKPNTDFSGIGTVIELPWSGLQYFSRDAVTTAGDTVTMAFGINVASAKPLSTATNYTIAVDNSLLTAYNTANTAITYLEMPAGSYKITDLKGNAAKLSGTIPAGGRLDSVLVTVYKNQLDPSKSYMLPIKLVSASNGVVSGNFNAHYYHFIGNDFAGTYEHYYTRWETPDSTTSPSSNRVDHGQVIMSPVSPTELTVSTDYYTGPRYDITFTKTGSGPTATYSNWKVRFLPDDISSGPWATNITVVTSPMFVPKTLVFNSGVEYTYAQSLKLFRIYFQTASRAIIDEYVHQ</sequence>
<evidence type="ECO:0000256" key="1">
    <source>
        <dbReference type="SAM" id="SignalP"/>
    </source>
</evidence>
<gene>
    <name evidence="3" type="ORF">FHS11_003132</name>
</gene>
<feature type="domain" description="BT-3987-like N-terminal" evidence="2">
    <location>
        <begin position="53"/>
        <end position="158"/>
    </location>
</feature>
<dbReference type="RefSeq" id="WP_096356155.1">
    <property type="nucleotide sequence ID" value="NZ_AP017313.1"/>
</dbReference>
<name>A0A839SFX9_9SPHI</name>
<dbReference type="InterPro" id="IPR013728">
    <property type="entry name" value="BT_3987-like_N"/>
</dbReference>